<accession>A0A557PD66</accession>
<evidence type="ECO:0000259" key="7">
    <source>
        <dbReference type="Pfam" id="PF11846"/>
    </source>
</evidence>
<dbReference type="InterPro" id="IPR031726">
    <property type="entry name" value="PglL_A"/>
</dbReference>
<keyword evidence="3 5" id="KW-1133">Transmembrane helix</keyword>
<gene>
    <name evidence="9" type="ORF">FOF44_04565</name>
</gene>
<feature type="domain" description="Protein glycosylation ligase" evidence="8">
    <location>
        <begin position="174"/>
        <end position="199"/>
    </location>
</feature>
<feature type="transmembrane region" description="Helical" evidence="5">
    <location>
        <begin position="137"/>
        <end position="158"/>
    </location>
</feature>
<feature type="transmembrane region" description="Helical" evidence="5">
    <location>
        <begin position="178"/>
        <end position="200"/>
    </location>
</feature>
<feature type="transmembrane region" description="Helical" evidence="5">
    <location>
        <begin position="411"/>
        <end position="431"/>
    </location>
</feature>
<keyword evidence="2 5" id="KW-0812">Transmembrane</keyword>
<comment type="caution">
    <text evidence="9">The sequence shown here is derived from an EMBL/GenBank/DDBJ whole genome shotgun (WGS) entry which is preliminary data.</text>
</comment>
<dbReference type="Proteomes" id="UP000319828">
    <property type="component" value="Unassembled WGS sequence"/>
</dbReference>
<keyword evidence="4 5" id="KW-0472">Membrane</keyword>
<protein>
    <submittedName>
        <fullName evidence="9">Ligase</fullName>
    </submittedName>
</protein>
<feature type="transmembrane region" description="Helical" evidence="5">
    <location>
        <begin position="20"/>
        <end position="39"/>
    </location>
</feature>
<dbReference type="PANTHER" id="PTHR37422:SF21">
    <property type="entry name" value="EXOQ-LIKE PROTEIN"/>
    <property type="match status" value="1"/>
</dbReference>
<evidence type="ECO:0000259" key="8">
    <source>
        <dbReference type="Pfam" id="PF15864"/>
    </source>
</evidence>
<feature type="transmembrane region" description="Helical" evidence="5">
    <location>
        <begin position="212"/>
        <end position="231"/>
    </location>
</feature>
<reference evidence="9 10" key="1">
    <citation type="submission" date="2019-07" db="EMBL/GenBank/DDBJ databases">
        <title>The draft genome sequence of Vibrio algivorus M1486.</title>
        <authorList>
            <person name="Meng X."/>
        </authorList>
    </citation>
    <scope>NUCLEOTIDE SEQUENCE [LARGE SCALE GENOMIC DNA]</scope>
    <source>
        <strain evidence="9 10">M1486</strain>
    </source>
</reference>
<keyword evidence="9" id="KW-0436">Ligase</keyword>
<evidence type="ECO:0000256" key="5">
    <source>
        <dbReference type="SAM" id="Phobius"/>
    </source>
</evidence>
<dbReference type="Pfam" id="PF04932">
    <property type="entry name" value="Wzy_C"/>
    <property type="match status" value="1"/>
</dbReference>
<dbReference type="Pfam" id="PF15864">
    <property type="entry name" value="PglL_A"/>
    <property type="match status" value="1"/>
</dbReference>
<dbReference type="PANTHER" id="PTHR37422">
    <property type="entry name" value="TEICHURONIC ACID BIOSYNTHESIS PROTEIN TUAE"/>
    <property type="match status" value="1"/>
</dbReference>
<evidence type="ECO:0000256" key="3">
    <source>
        <dbReference type="ARBA" id="ARBA00022989"/>
    </source>
</evidence>
<feature type="domain" description="O-antigen ligase-related" evidence="6">
    <location>
        <begin position="228"/>
        <end position="367"/>
    </location>
</feature>
<dbReference type="InterPro" id="IPR021797">
    <property type="entry name" value="Wzy_C_2"/>
</dbReference>
<dbReference type="OrthoDB" id="5596698at2"/>
<name>A0A557PD66_9VIBR</name>
<dbReference type="InterPro" id="IPR051533">
    <property type="entry name" value="WaaL-like"/>
</dbReference>
<evidence type="ECO:0000256" key="2">
    <source>
        <dbReference type="ARBA" id="ARBA00022692"/>
    </source>
</evidence>
<dbReference type="AlphaFoldDB" id="A0A557PD66"/>
<feature type="transmembrane region" description="Helical" evidence="5">
    <location>
        <begin position="262"/>
        <end position="280"/>
    </location>
</feature>
<evidence type="ECO:0000256" key="4">
    <source>
        <dbReference type="ARBA" id="ARBA00023136"/>
    </source>
</evidence>
<organism evidence="9 10">
    <name type="scientific">Vibrio algivorus</name>
    <dbReference type="NCBI Taxonomy" id="1667024"/>
    <lineage>
        <taxon>Bacteria</taxon>
        <taxon>Pseudomonadati</taxon>
        <taxon>Pseudomonadota</taxon>
        <taxon>Gammaproteobacteria</taxon>
        <taxon>Vibrionales</taxon>
        <taxon>Vibrionaceae</taxon>
        <taxon>Vibrio</taxon>
    </lineage>
</organism>
<evidence type="ECO:0000313" key="9">
    <source>
        <dbReference type="EMBL" id="TVO38609.1"/>
    </source>
</evidence>
<comment type="subcellular location">
    <subcellularLocation>
        <location evidence="1">Membrane</location>
        <topology evidence="1">Multi-pass membrane protein</topology>
    </subcellularLocation>
</comment>
<feature type="transmembrane region" description="Helical" evidence="5">
    <location>
        <begin position="107"/>
        <end position="125"/>
    </location>
</feature>
<dbReference type="GO" id="GO:0016874">
    <property type="term" value="F:ligase activity"/>
    <property type="evidence" value="ECO:0007669"/>
    <property type="project" value="UniProtKB-KW"/>
</dbReference>
<feature type="transmembrane region" description="Helical" evidence="5">
    <location>
        <begin position="353"/>
        <end position="376"/>
    </location>
</feature>
<feature type="transmembrane region" description="Helical" evidence="5">
    <location>
        <begin position="443"/>
        <end position="463"/>
    </location>
</feature>
<proteinExistence type="predicted"/>
<evidence type="ECO:0000256" key="1">
    <source>
        <dbReference type="ARBA" id="ARBA00004141"/>
    </source>
</evidence>
<feature type="transmembrane region" description="Helical" evidence="5">
    <location>
        <begin position="45"/>
        <end position="70"/>
    </location>
</feature>
<feature type="transmembrane region" description="Helical" evidence="5">
    <location>
        <begin position="82"/>
        <end position="101"/>
    </location>
</feature>
<evidence type="ECO:0000313" key="10">
    <source>
        <dbReference type="Proteomes" id="UP000319828"/>
    </source>
</evidence>
<feature type="domain" description="Virulence factor membrane-bound polymerase C-terminal" evidence="7">
    <location>
        <begin position="389"/>
        <end position="570"/>
    </location>
</feature>
<dbReference type="Pfam" id="PF11846">
    <property type="entry name" value="Wzy_C_2"/>
    <property type="match status" value="1"/>
</dbReference>
<dbReference type="EMBL" id="VMKJ01000005">
    <property type="protein sequence ID" value="TVO38609.1"/>
    <property type="molecule type" value="Genomic_DNA"/>
</dbReference>
<dbReference type="InterPro" id="IPR007016">
    <property type="entry name" value="O-antigen_ligase-rel_domated"/>
</dbReference>
<dbReference type="GO" id="GO:0016020">
    <property type="term" value="C:membrane"/>
    <property type="evidence" value="ECO:0007669"/>
    <property type="project" value="UniProtKB-SubCell"/>
</dbReference>
<sequence>MATLHIQGTKLEEMPEPNILAKPFLWSLGVVFLLAMHFFQPNPGGAGLALSFNSAIWLALSVSFGIGLYAMANQRVLRITSLTIVMFIACIILTLPIFYSTANVQDAMLRLIGLWAGWLLLLILHQYPLSIKQKQTLLLLIVGAVCIEAAYSYFQYLFLEPGNSFGYNTEQNRPFAIFQQPNVTASFLATGLAISSYLLARQKQTNVQLHKVFSGLLLFMPIITIPLLWVLASRTGWLGATISTVLLIPYLAKFLPKRMMSLWLISIIVGLAGGYTLATANGGNELIAKKSNLESPRRYTFPQTLDMVIEQPLTGYGYGQFESAYMVYTARQHQLNPDYHPGLPSMDHPHNEILYWAVEGGIISVLGLLMAALMVFRKVRKSQSGTRLALIALFFPIVLHTQLEYPFYHSAVHWIIFVILIYWVDQLTSQYKVVSFSKITKSLLSVFSLIIPIITAFFMLTSLHTNYVLSRFEYTRPINPDLLNQVTNPSVWKDRFDWDVYSTQLNIGLHLDNPEYIQPYIDWATQVIKRKPRAAFYSKLIVAYQGIGDNRKAEEIRKEASFLFPAQDFSKIRYIPPEERVSKAEAASEAKAQ</sequence>
<feature type="transmembrane region" description="Helical" evidence="5">
    <location>
        <begin position="237"/>
        <end position="255"/>
    </location>
</feature>
<dbReference type="RefSeq" id="WP_144387595.1">
    <property type="nucleotide sequence ID" value="NZ_CANNCB010000002.1"/>
</dbReference>
<feature type="transmembrane region" description="Helical" evidence="5">
    <location>
        <begin position="388"/>
        <end position="405"/>
    </location>
</feature>
<evidence type="ECO:0000259" key="6">
    <source>
        <dbReference type="Pfam" id="PF04932"/>
    </source>
</evidence>